<dbReference type="HOGENOM" id="CLU_3382299_0_0_5"/>
<evidence type="ECO:0000313" key="1">
    <source>
        <dbReference type="EMBL" id="AHB50235.1"/>
    </source>
</evidence>
<sequence length="33" mass="3845">MFENLGALRQAIETRTIFFKMQTGTISIRTVRN</sequence>
<dbReference type="STRING" id="1029756.W911_11890"/>
<gene>
    <name evidence="1" type="ORF">W911_11890</name>
</gene>
<proteinExistence type="predicted"/>
<protein>
    <submittedName>
        <fullName evidence="1">Uncharacterized protein</fullName>
    </submittedName>
</protein>
<dbReference type="PATRIC" id="fig|1029756.8.peg.2468"/>
<dbReference type="AlphaFoldDB" id="V5SJG7"/>
<dbReference type="KEGG" id="hni:W911_11890"/>
<keyword evidence="2" id="KW-1185">Reference proteome</keyword>
<accession>V5SJG7</accession>
<reference evidence="1 2" key="1">
    <citation type="journal article" date="2014" name="Genome Announc.">
        <title>Complete Genome Sequence of Hyphomicrobium nitrativorans Strain NL23, a Denitrifying Bacterium Isolated from Biofilm of a Methanol-Fed Denitrification System Treating Seawater at the Montreal Biodome.</title>
        <authorList>
            <person name="Martineau C."/>
            <person name="Villeneuve C."/>
            <person name="Mauffrey F."/>
            <person name="Villemur R."/>
        </authorList>
    </citation>
    <scope>NUCLEOTIDE SEQUENCE [LARGE SCALE GENOMIC DNA]</scope>
    <source>
        <strain evidence="1">NL23</strain>
    </source>
</reference>
<organism evidence="1 2">
    <name type="scientific">Hyphomicrobium nitrativorans NL23</name>
    <dbReference type="NCBI Taxonomy" id="1029756"/>
    <lineage>
        <taxon>Bacteria</taxon>
        <taxon>Pseudomonadati</taxon>
        <taxon>Pseudomonadota</taxon>
        <taxon>Alphaproteobacteria</taxon>
        <taxon>Hyphomicrobiales</taxon>
        <taxon>Hyphomicrobiaceae</taxon>
        <taxon>Hyphomicrobium</taxon>
    </lineage>
</organism>
<evidence type="ECO:0000313" key="2">
    <source>
        <dbReference type="Proteomes" id="UP000018542"/>
    </source>
</evidence>
<name>V5SJG7_9HYPH</name>
<dbReference type="EMBL" id="CP006912">
    <property type="protein sequence ID" value="AHB50235.1"/>
    <property type="molecule type" value="Genomic_DNA"/>
</dbReference>
<dbReference type="Proteomes" id="UP000018542">
    <property type="component" value="Chromosome"/>
</dbReference>